<keyword evidence="1" id="KW-0812">Transmembrane</keyword>
<evidence type="ECO:0000313" key="3">
    <source>
        <dbReference type="Proteomes" id="UP000054538"/>
    </source>
</evidence>
<accession>A0A0D0DTV4</accession>
<evidence type="ECO:0000313" key="2">
    <source>
        <dbReference type="EMBL" id="KIK92196.1"/>
    </source>
</evidence>
<keyword evidence="1" id="KW-1133">Transmembrane helix</keyword>
<protein>
    <submittedName>
        <fullName evidence="2">Uncharacterized protein</fullName>
    </submittedName>
</protein>
<feature type="non-terminal residue" evidence="2">
    <location>
        <position position="1"/>
    </location>
</feature>
<keyword evidence="1" id="KW-0472">Membrane</keyword>
<dbReference type="OrthoDB" id="2408877at2759"/>
<reference evidence="3" key="2">
    <citation type="submission" date="2015-01" db="EMBL/GenBank/DDBJ databases">
        <title>Evolutionary Origins and Diversification of the Mycorrhizal Mutualists.</title>
        <authorList>
            <consortium name="DOE Joint Genome Institute"/>
            <consortium name="Mycorrhizal Genomics Consortium"/>
            <person name="Kohler A."/>
            <person name="Kuo A."/>
            <person name="Nagy L.G."/>
            <person name="Floudas D."/>
            <person name="Copeland A."/>
            <person name="Barry K.W."/>
            <person name="Cichocki N."/>
            <person name="Veneault-Fourrey C."/>
            <person name="LaButti K."/>
            <person name="Lindquist E.A."/>
            <person name="Lipzen A."/>
            <person name="Lundell T."/>
            <person name="Morin E."/>
            <person name="Murat C."/>
            <person name="Riley R."/>
            <person name="Ohm R."/>
            <person name="Sun H."/>
            <person name="Tunlid A."/>
            <person name="Henrissat B."/>
            <person name="Grigoriev I.V."/>
            <person name="Hibbett D.S."/>
            <person name="Martin F."/>
        </authorList>
    </citation>
    <scope>NUCLEOTIDE SEQUENCE [LARGE SCALE GENOMIC DNA]</scope>
    <source>
        <strain evidence="3">Ve08.2h10</strain>
    </source>
</reference>
<sequence length="155" mass="17939">TFHVFWPSDKLAICRADLWSQRTVHCTWHGNTSKMNPTIITLLICSLFPPLSLRFCLISFKTTQPFTNNSNNSQTPVQTQLVVTLYHMGHYGNGVCLEDIAQIAWIFEGSVELFTEWCFKAIKSLHDAFVCMPTAEEKEFEKVWMDNRVSFRGLW</sequence>
<feature type="transmembrane region" description="Helical" evidence="1">
    <location>
        <begin position="39"/>
        <end position="60"/>
    </location>
</feature>
<keyword evidence="3" id="KW-1185">Reference proteome</keyword>
<dbReference type="InParanoid" id="A0A0D0DTV4"/>
<reference evidence="2 3" key="1">
    <citation type="submission" date="2014-04" db="EMBL/GenBank/DDBJ databases">
        <authorList>
            <consortium name="DOE Joint Genome Institute"/>
            <person name="Kuo A."/>
            <person name="Kohler A."/>
            <person name="Jargeat P."/>
            <person name="Nagy L.G."/>
            <person name="Floudas D."/>
            <person name="Copeland A."/>
            <person name="Barry K.W."/>
            <person name="Cichocki N."/>
            <person name="Veneault-Fourrey C."/>
            <person name="LaButti K."/>
            <person name="Lindquist E.A."/>
            <person name="Lipzen A."/>
            <person name="Lundell T."/>
            <person name="Morin E."/>
            <person name="Murat C."/>
            <person name="Sun H."/>
            <person name="Tunlid A."/>
            <person name="Henrissat B."/>
            <person name="Grigoriev I.V."/>
            <person name="Hibbett D.S."/>
            <person name="Martin F."/>
            <person name="Nordberg H.P."/>
            <person name="Cantor M.N."/>
            <person name="Hua S.X."/>
        </authorList>
    </citation>
    <scope>NUCLEOTIDE SEQUENCE [LARGE SCALE GENOMIC DNA]</scope>
    <source>
        <strain evidence="2 3">Ve08.2h10</strain>
    </source>
</reference>
<organism evidence="2 3">
    <name type="scientific">Paxillus rubicundulus Ve08.2h10</name>
    <dbReference type="NCBI Taxonomy" id="930991"/>
    <lineage>
        <taxon>Eukaryota</taxon>
        <taxon>Fungi</taxon>
        <taxon>Dikarya</taxon>
        <taxon>Basidiomycota</taxon>
        <taxon>Agaricomycotina</taxon>
        <taxon>Agaricomycetes</taxon>
        <taxon>Agaricomycetidae</taxon>
        <taxon>Boletales</taxon>
        <taxon>Paxilineae</taxon>
        <taxon>Paxillaceae</taxon>
        <taxon>Paxillus</taxon>
    </lineage>
</organism>
<evidence type="ECO:0000256" key="1">
    <source>
        <dbReference type="SAM" id="Phobius"/>
    </source>
</evidence>
<dbReference type="EMBL" id="KN825304">
    <property type="protein sequence ID" value="KIK92196.1"/>
    <property type="molecule type" value="Genomic_DNA"/>
</dbReference>
<dbReference type="AlphaFoldDB" id="A0A0D0DTV4"/>
<gene>
    <name evidence="2" type="ORF">PAXRUDRAFT_589735</name>
</gene>
<dbReference type="Proteomes" id="UP000054538">
    <property type="component" value="Unassembled WGS sequence"/>
</dbReference>
<dbReference type="HOGENOM" id="CLU_1699743_0_0_1"/>
<proteinExistence type="predicted"/>
<name>A0A0D0DTV4_9AGAM</name>